<dbReference type="Pfam" id="PF13302">
    <property type="entry name" value="Acetyltransf_3"/>
    <property type="match status" value="1"/>
</dbReference>
<proteinExistence type="predicted"/>
<sequence length="177" mass="20535">MTTLKGENIYLRALEQADLDFLYLLENDEKGWEVSNTTTPYSKHLLQQYLDQAHRDIYDVKQLRLVICTNNNETAIGFIDLYDFDPKHSRAGVGIVIFSEANKGKGYASEALRLVIRYAVQHLNIHQLYANITEDNQQSIRLFEKAGFVKNGIKKDWIKVGNTYKNELFYQLIPHVH</sequence>
<dbReference type="OrthoDB" id="893030at2"/>
<comment type="caution">
    <text evidence="2">The sequence shown here is derived from an EMBL/GenBank/DDBJ whole genome shotgun (WGS) entry which is preliminary data.</text>
</comment>
<dbReference type="Gene3D" id="3.40.630.30">
    <property type="match status" value="1"/>
</dbReference>
<dbReference type="PANTHER" id="PTHR43415">
    <property type="entry name" value="SPERMIDINE N(1)-ACETYLTRANSFERASE"/>
    <property type="match status" value="1"/>
</dbReference>
<dbReference type="GO" id="GO:0016747">
    <property type="term" value="F:acyltransferase activity, transferring groups other than amino-acyl groups"/>
    <property type="evidence" value="ECO:0007669"/>
    <property type="project" value="InterPro"/>
</dbReference>
<organism evidence="2 3">
    <name type="scientific">Marixanthomonas spongiae</name>
    <dbReference type="NCBI Taxonomy" id="2174845"/>
    <lineage>
        <taxon>Bacteria</taxon>
        <taxon>Pseudomonadati</taxon>
        <taxon>Bacteroidota</taxon>
        <taxon>Flavobacteriia</taxon>
        <taxon>Flavobacteriales</taxon>
        <taxon>Flavobacteriaceae</taxon>
        <taxon>Marixanthomonas</taxon>
    </lineage>
</organism>
<accession>A0A2U0I5Z5</accession>
<dbReference type="RefSeq" id="WP_116693525.1">
    <property type="nucleotide sequence ID" value="NZ_QEHR01000002.1"/>
</dbReference>
<dbReference type="SUPFAM" id="SSF55729">
    <property type="entry name" value="Acyl-CoA N-acyltransferases (Nat)"/>
    <property type="match status" value="1"/>
</dbReference>
<evidence type="ECO:0000313" key="2">
    <source>
        <dbReference type="EMBL" id="PVW16512.1"/>
    </source>
</evidence>
<keyword evidence="3" id="KW-1185">Reference proteome</keyword>
<dbReference type="InterPro" id="IPR016181">
    <property type="entry name" value="Acyl_CoA_acyltransferase"/>
</dbReference>
<dbReference type="EMBL" id="QEHR01000002">
    <property type="protein sequence ID" value="PVW16512.1"/>
    <property type="molecule type" value="Genomic_DNA"/>
</dbReference>
<dbReference type="PANTHER" id="PTHR43415:SF3">
    <property type="entry name" value="GNAT-FAMILY ACETYLTRANSFERASE"/>
    <property type="match status" value="1"/>
</dbReference>
<protein>
    <submittedName>
        <fullName evidence="2">GNAT family N-acetyltransferase</fullName>
    </submittedName>
</protein>
<dbReference type="PROSITE" id="PS51186">
    <property type="entry name" value="GNAT"/>
    <property type="match status" value="1"/>
</dbReference>
<name>A0A2U0I5Z5_9FLAO</name>
<feature type="domain" description="N-acetyltransferase" evidence="1">
    <location>
        <begin position="9"/>
        <end position="171"/>
    </location>
</feature>
<dbReference type="AlphaFoldDB" id="A0A2U0I5Z5"/>
<evidence type="ECO:0000313" key="3">
    <source>
        <dbReference type="Proteomes" id="UP000245962"/>
    </source>
</evidence>
<keyword evidence="2" id="KW-0808">Transferase</keyword>
<gene>
    <name evidence="2" type="ORF">DDV96_04480</name>
</gene>
<reference evidence="2 3" key="1">
    <citation type="submission" date="2018-04" db="EMBL/GenBank/DDBJ databases">
        <title>Marixanthomonas spongiae HN-E44 sp. nov., isolated from a marine sponge.</title>
        <authorList>
            <person name="Luo L."/>
            <person name="Zhuang L."/>
        </authorList>
    </citation>
    <scope>NUCLEOTIDE SEQUENCE [LARGE SCALE GENOMIC DNA]</scope>
    <source>
        <strain evidence="2 3">HN-E44</strain>
    </source>
</reference>
<dbReference type="Proteomes" id="UP000245962">
    <property type="component" value="Unassembled WGS sequence"/>
</dbReference>
<evidence type="ECO:0000259" key="1">
    <source>
        <dbReference type="PROSITE" id="PS51186"/>
    </source>
</evidence>
<dbReference type="InterPro" id="IPR000182">
    <property type="entry name" value="GNAT_dom"/>
</dbReference>
<dbReference type="CDD" id="cd04301">
    <property type="entry name" value="NAT_SF"/>
    <property type="match status" value="1"/>
</dbReference>